<keyword evidence="1" id="KW-0812">Transmembrane</keyword>
<accession>A0ABT0HYB2</accession>
<feature type="transmembrane region" description="Helical" evidence="1">
    <location>
        <begin position="238"/>
        <end position="256"/>
    </location>
</feature>
<organism evidence="2 3">
    <name type="scientific">Apilactobacillus nanyangensis</name>
    <dbReference type="NCBI Taxonomy" id="2799579"/>
    <lineage>
        <taxon>Bacteria</taxon>
        <taxon>Bacillati</taxon>
        <taxon>Bacillota</taxon>
        <taxon>Bacilli</taxon>
        <taxon>Lactobacillales</taxon>
        <taxon>Lactobacillaceae</taxon>
        <taxon>Apilactobacillus</taxon>
    </lineage>
</organism>
<evidence type="ECO:0000313" key="3">
    <source>
        <dbReference type="Proteomes" id="UP001522816"/>
    </source>
</evidence>
<feature type="transmembrane region" description="Helical" evidence="1">
    <location>
        <begin position="322"/>
        <end position="347"/>
    </location>
</feature>
<protein>
    <recommendedName>
        <fullName evidence="4">Glycosyltransferase RgtA/B/C/D-like domain-containing protein</fullName>
    </recommendedName>
</protein>
<comment type="caution">
    <text evidence="2">The sequence shown here is derived from an EMBL/GenBank/DDBJ whole genome shotgun (WGS) entry which is preliminary data.</text>
</comment>
<keyword evidence="1" id="KW-0472">Membrane</keyword>
<dbReference type="Proteomes" id="UP001522816">
    <property type="component" value="Unassembled WGS sequence"/>
</dbReference>
<dbReference type="EMBL" id="JAJIAR010000010">
    <property type="protein sequence ID" value="MCK8611899.1"/>
    <property type="molecule type" value="Genomic_DNA"/>
</dbReference>
<feature type="transmembrane region" description="Helical" evidence="1">
    <location>
        <begin position="59"/>
        <end position="77"/>
    </location>
</feature>
<feature type="transmembrane region" description="Helical" evidence="1">
    <location>
        <begin position="138"/>
        <end position="168"/>
    </location>
</feature>
<evidence type="ECO:0008006" key="4">
    <source>
        <dbReference type="Google" id="ProtNLM"/>
    </source>
</evidence>
<evidence type="ECO:0000256" key="1">
    <source>
        <dbReference type="SAM" id="Phobius"/>
    </source>
</evidence>
<feature type="transmembrane region" description="Helical" evidence="1">
    <location>
        <begin position="268"/>
        <end position="291"/>
    </location>
</feature>
<feature type="transmembrane region" description="Helical" evidence="1">
    <location>
        <begin position="297"/>
        <end position="315"/>
    </location>
</feature>
<gene>
    <name evidence="2" type="ORF">LNP10_05220</name>
</gene>
<keyword evidence="1" id="KW-1133">Transmembrane helix</keyword>
<evidence type="ECO:0000313" key="2">
    <source>
        <dbReference type="EMBL" id="MCK8611899.1"/>
    </source>
</evidence>
<reference evidence="2 3" key="1">
    <citation type="submission" date="2021-11" db="EMBL/GenBank/DDBJ databases">
        <title>Comparative genomics of bee honey and flower isolates.</title>
        <authorList>
            <person name="Bechtner J.D."/>
            <person name="Gallus M.K."/>
            <person name="Ehrmann M."/>
        </authorList>
    </citation>
    <scope>NUCLEOTIDE SEQUENCE [LARGE SCALE GENOMIC DNA]</scope>
    <source>
        <strain evidence="2 3">7</strain>
    </source>
</reference>
<sequence length="433" mass="49448">MHPTIWRDESFTMALVSHNYGDIIRLDSMDVHPPFYYITLKFFLSITTFWTNSLFTQVIFARLFSYILAVLTFLVLSKTVRNLGVPGANAIQWAGFFLAPSIMRYSTQIRMYALAALLLALVLNQLQHYDNSQKIGHIFLAVFFASLASYTHYFAAVAAGWMLFIYFFKFQLNRYDGNAILRGIVVFLVMFIPWGIVAISQIKQVASSYWIPAVNMDSIINNFINLFSDVFTGNGGQFYAIILIVMLIYSVIWAYLNMSNKFKSTLTIVLLIYILTTLTGIVISVAVRPIYIARYSYPIYAILMFFMMTIIAQMMRKPLSRMANLFSTSVVAVMMTIILGINVGFLGTNQFNNYVLNSSNLADAVEQYKENPNNVIHLNPSQSPNTIIEKVVYIKSINKRVQIKNFNVARILGKDNQKLFYQLFDNVDKSPSK</sequence>
<dbReference type="RefSeq" id="WP_248596826.1">
    <property type="nucleotide sequence ID" value="NZ_JAJIAR010000010.1"/>
</dbReference>
<name>A0ABT0HYB2_9LACO</name>
<feature type="transmembrane region" description="Helical" evidence="1">
    <location>
        <begin position="180"/>
        <end position="202"/>
    </location>
</feature>
<proteinExistence type="predicted"/>
<keyword evidence="3" id="KW-1185">Reference proteome</keyword>
<feature type="transmembrane region" description="Helical" evidence="1">
    <location>
        <begin position="109"/>
        <end position="126"/>
    </location>
</feature>